<reference evidence="4" key="1">
    <citation type="journal article" date="2019" name="Int. J. Syst. Evol. Microbiol.">
        <title>The Global Catalogue of Microorganisms (GCM) 10K type strain sequencing project: providing services to taxonomists for standard genome sequencing and annotation.</title>
        <authorList>
            <consortium name="The Broad Institute Genomics Platform"/>
            <consortium name="The Broad Institute Genome Sequencing Center for Infectious Disease"/>
            <person name="Wu L."/>
            <person name="Ma J."/>
        </authorList>
    </citation>
    <scope>NUCLEOTIDE SEQUENCE [LARGE SCALE GENOMIC DNA]</scope>
    <source>
        <strain evidence="4">CGMCC 4.7427</strain>
    </source>
</reference>
<feature type="compositionally biased region" description="Polar residues" evidence="1">
    <location>
        <begin position="112"/>
        <end position="121"/>
    </location>
</feature>
<dbReference type="EMBL" id="JBHSHB010000012">
    <property type="protein sequence ID" value="MFC4690373.1"/>
    <property type="molecule type" value="Genomic_DNA"/>
</dbReference>
<feature type="transmembrane region" description="Helical" evidence="2">
    <location>
        <begin position="41"/>
        <end position="62"/>
    </location>
</feature>
<organism evidence="3 4">
    <name type="scientific">Dokdonia genika</name>
    <dbReference type="NCBI Taxonomy" id="308113"/>
    <lineage>
        <taxon>Bacteria</taxon>
        <taxon>Pseudomonadati</taxon>
        <taxon>Bacteroidota</taxon>
        <taxon>Flavobacteriia</taxon>
        <taxon>Flavobacteriales</taxon>
        <taxon>Flavobacteriaceae</taxon>
        <taxon>Dokdonia</taxon>
    </lineage>
</organism>
<proteinExistence type="predicted"/>
<keyword evidence="2" id="KW-0472">Membrane</keyword>
<keyword evidence="2" id="KW-0812">Transmembrane</keyword>
<evidence type="ECO:0000313" key="3">
    <source>
        <dbReference type="EMBL" id="MFC4690373.1"/>
    </source>
</evidence>
<sequence length="253" mass="28315">MNLEDNFKDKLERRRLEPTASAWDRIEGKLDASQGKKKSKIVLWMGIAASFIAGVFITALIYNTSVVDEQTPYVENPPEDVIDEIAPEQSIDMPSEILLTDATTNNVEVQKSVTSPQNNTATKKKRTNPTKSKYLPYSNANTINSQVEEAVATSIMKEAAIKSTINAVVDVNPDEVKTSEELLDDEVENLLKAAQQNINKQPVYLQPERVVDANELLLDVEAEVDPDSFKDRMFRTLKKEFNRAVEAVANKDN</sequence>
<keyword evidence="2" id="KW-1133">Transmembrane helix</keyword>
<dbReference type="RefSeq" id="WP_380033471.1">
    <property type="nucleotide sequence ID" value="NZ_JBHSHB010000012.1"/>
</dbReference>
<gene>
    <name evidence="3" type="ORF">ACFO5T_08030</name>
</gene>
<name>A0ABV9L9I3_9FLAO</name>
<comment type="caution">
    <text evidence="3">The sequence shown here is derived from an EMBL/GenBank/DDBJ whole genome shotgun (WGS) entry which is preliminary data.</text>
</comment>
<evidence type="ECO:0000256" key="1">
    <source>
        <dbReference type="SAM" id="MobiDB-lite"/>
    </source>
</evidence>
<protein>
    <submittedName>
        <fullName evidence="3">Uncharacterized protein</fullName>
    </submittedName>
</protein>
<dbReference type="Proteomes" id="UP001595878">
    <property type="component" value="Unassembled WGS sequence"/>
</dbReference>
<accession>A0ABV9L9I3</accession>
<feature type="region of interest" description="Disordered" evidence="1">
    <location>
        <begin position="112"/>
        <end position="134"/>
    </location>
</feature>
<keyword evidence="4" id="KW-1185">Reference proteome</keyword>
<evidence type="ECO:0000256" key="2">
    <source>
        <dbReference type="SAM" id="Phobius"/>
    </source>
</evidence>
<evidence type="ECO:0000313" key="4">
    <source>
        <dbReference type="Proteomes" id="UP001595878"/>
    </source>
</evidence>